<dbReference type="CDD" id="cd02138">
    <property type="entry name" value="TdsD-like"/>
    <property type="match status" value="1"/>
</dbReference>
<keyword evidence="2" id="KW-0560">Oxidoreductase</keyword>
<dbReference type="Pfam" id="PF00881">
    <property type="entry name" value="Nitroreductase"/>
    <property type="match status" value="2"/>
</dbReference>
<accession>G2I3B7</accession>
<evidence type="ECO:0000313" key="4">
    <source>
        <dbReference type="EMBL" id="BAK82722.1"/>
    </source>
</evidence>
<dbReference type="PANTHER" id="PTHR43673:SF10">
    <property type="entry name" value="NADH DEHYDROGENASE_NAD(P)H NITROREDUCTASE XCC3605-RELATED"/>
    <property type="match status" value="1"/>
</dbReference>
<dbReference type="Gene3D" id="3.40.109.10">
    <property type="entry name" value="NADH Oxidase"/>
    <property type="match status" value="1"/>
</dbReference>
<dbReference type="GO" id="GO:0016491">
    <property type="term" value="F:oxidoreductase activity"/>
    <property type="evidence" value="ECO:0007669"/>
    <property type="project" value="UniProtKB-KW"/>
</dbReference>
<organism evidence="4 5">
    <name type="scientific">Komagataeibacter medellinensis (strain NBRC 3288 / BCRC 11682 / LMG 1693 / Kondo 51)</name>
    <name type="common">Gluconacetobacter medellinensis</name>
    <dbReference type="NCBI Taxonomy" id="634177"/>
    <lineage>
        <taxon>Bacteria</taxon>
        <taxon>Pseudomonadati</taxon>
        <taxon>Pseudomonadota</taxon>
        <taxon>Alphaproteobacteria</taxon>
        <taxon>Acetobacterales</taxon>
        <taxon>Acetobacteraceae</taxon>
        <taxon>Komagataeibacter</taxon>
    </lineage>
</organism>
<dbReference type="InterPro" id="IPR000415">
    <property type="entry name" value="Nitroreductase-like"/>
</dbReference>
<sequence length="228" mass="25494">MRPWRIVVLRYRVRFCFPAQTGIAMTEAPQRQSDTPVERFILDRWSPRAFTPAPITDAELLAFLDAGRWAPSAYNAQPWRFIYARRGTAEWERFLSWLIPFNHSWAQNASAIVYVASHTVTGSDRAEPVPAPTHAFDAGAAAVLVMLQLSRAGWAAHPVSGFDHDLARAGLELPEDYALNAAIVIGRQGEVDSLPEYLRAREVPSTRRPLAEVAFEGRFLHTPDGNVT</sequence>
<evidence type="ECO:0000259" key="3">
    <source>
        <dbReference type="Pfam" id="PF00881"/>
    </source>
</evidence>
<evidence type="ECO:0000313" key="5">
    <source>
        <dbReference type="Proteomes" id="UP000009044"/>
    </source>
</evidence>
<comment type="similarity">
    <text evidence="1">Belongs to the nitroreductase family.</text>
</comment>
<proteinExistence type="inferred from homology"/>
<dbReference type="PANTHER" id="PTHR43673">
    <property type="entry name" value="NAD(P)H NITROREDUCTASE YDGI-RELATED"/>
    <property type="match status" value="1"/>
</dbReference>
<dbReference type="HOGENOM" id="CLU_070764_6_0_5"/>
<evidence type="ECO:0000256" key="1">
    <source>
        <dbReference type="ARBA" id="ARBA00007118"/>
    </source>
</evidence>
<dbReference type="EMBL" id="AP012159">
    <property type="protein sequence ID" value="BAK82722.1"/>
    <property type="molecule type" value="Genomic_DNA"/>
</dbReference>
<dbReference type="STRING" id="634177.GLX_03100"/>
<evidence type="ECO:0000256" key="2">
    <source>
        <dbReference type="ARBA" id="ARBA00023002"/>
    </source>
</evidence>
<dbReference type="InterPro" id="IPR029479">
    <property type="entry name" value="Nitroreductase"/>
</dbReference>
<gene>
    <name evidence="4" type="ordered locus">GLX_03100</name>
</gene>
<dbReference type="AlphaFoldDB" id="G2I3B7"/>
<reference evidence="5" key="1">
    <citation type="journal article" date="2011" name="J. Bacteriol.">
        <title>Complete genome sequence of NBRC 3288, a unique cellulose-nonproducing strain of Gluconacetobacter xylinus isolated from vinegar.</title>
        <authorList>
            <person name="Ogino H."/>
            <person name="Azuma Y."/>
            <person name="Hosoyama A."/>
            <person name="Nakazawa H."/>
            <person name="Matsutani M."/>
            <person name="Hasegawa A."/>
            <person name="Otsuyama K."/>
            <person name="Matsushita K."/>
            <person name="Fujita N."/>
            <person name="Shirai M."/>
        </authorList>
    </citation>
    <scope>NUCLEOTIDE SEQUENCE [LARGE SCALE GENOMIC DNA]</scope>
    <source>
        <strain evidence="5">NBRC 3288 / BCRC 11682 / LMG 1693</strain>
    </source>
</reference>
<feature type="domain" description="Nitroreductase" evidence="3">
    <location>
        <begin position="41"/>
        <end position="88"/>
    </location>
</feature>
<name>G2I3B7_KOMMN</name>
<protein>
    <submittedName>
        <fullName evidence="4">Nitroreductase</fullName>
    </submittedName>
</protein>
<feature type="domain" description="Nitroreductase" evidence="3">
    <location>
        <begin position="103"/>
        <end position="187"/>
    </location>
</feature>
<dbReference type="KEGG" id="gxy:GLX_03100"/>
<dbReference type="Proteomes" id="UP000009044">
    <property type="component" value="Chromosome"/>
</dbReference>
<dbReference type="eggNOG" id="COG0778">
    <property type="taxonomic scope" value="Bacteria"/>
</dbReference>
<dbReference type="SUPFAM" id="SSF55469">
    <property type="entry name" value="FMN-dependent nitroreductase-like"/>
    <property type="match status" value="1"/>
</dbReference>
<dbReference type="PATRIC" id="fig|634177.7.peg.345"/>